<evidence type="ECO:0000313" key="1">
    <source>
        <dbReference type="EMBL" id="KAK0064970.1"/>
    </source>
</evidence>
<name>A0AAD8FHW9_BIOPF</name>
<dbReference type="Proteomes" id="UP001233172">
    <property type="component" value="Unassembled WGS sequence"/>
</dbReference>
<protein>
    <submittedName>
        <fullName evidence="1">Uncharacterized protein</fullName>
    </submittedName>
</protein>
<accession>A0AAD8FHW9</accession>
<evidence type="ECO:0000313" key="2">
    <source>
        <dbReference type="Proteomes" id="UP001233172"/>
    </source>
</evidence>
<feature type="non-terminal residue" evidence="1">
    <location>
        <position position="1"/>
    </location>
</feature>
<dbReference type="AlphaFoldDB" id="A0AAD8FHW9"/>
<dbReference type="EMBL" id="JASAOG010000015">
    <property type="protein sequence ID" value="KAK0064970.1"/>
    <property type="molecule type" value="Genomic_DNA"/>
</dbReference>
<gene>
    <name evidence="1" type="ORF">Bpfe_005528</name>
</gene>
<proteinExistence type="predicted"/>
<organism evidence="1 2">
    <name type="scientific">Biomphalaria pfeifferi</name>
    <name type="common">Bloodfluke planorb</name>
    <name type="synonym">Freshwater snail</name>
    <dbReference type="NCBI Taxonomy" id="112525"/>
    <lineage>
        <taxon>Eukaryota</taxon>
        <taxon>Metazoa</taxon>
        <taxon>Spiralia</taxon>
        <taxon>Lophotrochozoa</taxon>
        <taxon>Mollusca</taxon>
        <taxon>Gastropoda</taxon>
        <taxon>Heterobranchia</taxon>
        <taxon>Euthyneura</taxon>
        <taxon>Panpulmonata</taxon>
        <taxon>Hygrophila</taxon>
        <taxon>Lymnaeoidea</taxon>
        <taxon>Planorbidae</taxon>
        <taxon>Biomphalaria</taxon>
    </lineage>
</organism>
<comment type="caution">
    <text evidence="1">The sequence shown here is derived from an EMBL/GenBank/DDBJ whole genome shotgun (WGS) entry which is preliminary data.</text>
</comment>
<reference evidence="1" key="2">
    <citation type="submission" date="2023-04" db="EMBL/GenBank/DDBJ databases">
        <authorList>
            <person name="Bu L."/>
            <person name="Lu L."/>
            <person name="Laidemitt M.R."/>
            <person name="Zhang S.M."/>
            <person name="Mutuku M."/>
            <person name="Mkoji G."/>
            <person name="Steinauer M."/>
            <person name="Loker E.S."/>
        </authorList>
    </citation>
    <scope>NUCLEOTIDE SEQUENCE</scope>
    <source>
        <strain evidence="1">KasaAsao</strain>
        <tissue evidence="1">Whole Snail</tissue>
    </source>
</reference>
<reference evidence="1" key="1">
    <citation type="journal article" date="2023" name="PLoS Negl. Trop. Dis.">
        <title>A genome sequence for Biomphalaria pfeifferi, the major vector snail for the human-infecting parasite Schistosoma mansoni.</title>
        <authorList>
            <person name="Bu L."/>
            <person name="Lu L."/>
            <person name="Laidemitt M.R."/>
            <person name="Zhang S.M."/>
            <person name="Mutuku M."/>
            <person name="Mkoji G."/>
            <person name="Steinauer M."/>
            <person name="Loker E.S."/>
        </authorList>
    </citation>
    <scope>NUCLEOTIDE SEQUENCE</scope>
    <source>
        <strain evidence="1">KasaAsao</strain>
    </source>
</reference>
<sequence length="86" mass="9892">MFMDGTEAQGQIERASTQVEVCPVRNDNDFVSCILCKNGMFPDIKGLETRLILDHNVEIEWFRQLDTESPMEHSLHKDGNTDKRPI</sequence>
<keyword evidence="2" id="KW-1185">Reference proteome</keyword>